<dbReference type="KEGG" id="ocn:CUC15_14700"/>
<dbReference type="Gene3D" id="3.90.550.10">
    <property type="entry name" value="Spore Coat Polysaccharide Biosynthesis Protein SpsA, Chain A"/>
    <property type="match status" value="1"/>
</dbReference>
<proteinExistence type="predicted"/>
<evidence type="ECO:0000313" key="1">
    <source>
        <dbReference type="EMBL" id="AXI10102.1"/>
    </source>
</evidence>
<accession>A0A345PJC2</accession>
<sequence length="317" mass="36709">MDKDSPKLLITCVGEDIPKFHFRILALFKTINQFGGKLAKEKLVANFVKSVDKDVKLELERIGVDVRIVQPFDSRSPHCNKIRLLEIEDECDVLVALDCDTVVVRDFYKEIDQNFFQAKPVNNDPLTIDQWKYMFSYFELELPDQRVTTTGIKQNKTVPYFNSGVLSIPKTYIKRLHASWEKYALLLMDNYHKMGELAERKYFADQHSLSLALVAENIPVKLFPIEMNYSTPIKVKQKLSPQEVNPYILHYHKFTNENGLIQKTRFNYAGPDTSIEKVNQFLNSKSGLLQNTRFKNVNLGAEPKVKKKKKGRKEGEK</sequence>
<dbReference type="OrthoDB" id="2677418at2"/>
<evidence type="ECO:0008006" key="3">
    <source>
        <dbReference type="Google" id="ProtNLM"/>
    </source>
</evidence>
<dbReference type="SUPFAM" id="SSF53448">
    <property type="entry name" value="Nucleotide-diphospho-sugar transferases"/>
    <property type="match status" value="1"/>
</dbReference>
<dbReference type="AlphaFoldDB" id="A0A345PJC2"/>
<name>A0A345PJC2_9BACI</name>
<dbReference type="RefSeq" id="WP_114917389.1">
    <property type="nucleotide sequence ID" value="NZ_CP024848.1"/>
</dbReference>
<reference evidence="2" key="1">
    <citation type="submission" date="2017-11" db="EMBL/GenBank/DDBJ databases">
        <authorList>
            <person name="Zhu W."/>
        </authorList>
    </citation>
    <scope>NUCLEOTIDE SEQUENCE [LARGE SCALE GENOMIC DNA]</scope>
    <source>
        <strain evidence="2">160</strain>
    </source>
</reference>
<dbReference type="InterPro" id="IPR029044">
    <property type="entry name" value="Nucleotide-diphossugar_trans"/>
</dbReference>
<dbReference type="EMBL" id="CP024848">
    <property type="protein sequence ID" value="AXI10102.1"/>
    <property type="molecule type" value="Genomic_DNA"/>
</dbReference>
<keyword evidence="2" id="KW-1185">Reference proteome</keyword>
<dbReference type="Proteomes" id="UP000253908">
    <property type="component" value="Chromosome"/>
</dbReference>
<evidence type="ECO:0000313" key="2">
    <source>
        <dbReference type="Proteomes" id="UP000253908"/>
    </source>
</evidence>
<protein>
    <recommendedName>
        <fullName evidence="3">Nucleotide-diphospho-sugar transferase domain-containing protein</fullName>
    </recommendedName>
</protein>
<gene>
    <name evidence="1" type="ORF">CUC15_14700</name>
</gene>
<organism evidence="1 2">
    <name type="scientific">Oceanobacillus zhaokaii</name>
    <dbReference type="NCBI Taxonomy" id="2052660"/>
    <lineage>
        <taxon>Bacteria</taxon>
        <taxon>Bacillati</taxon>
        <taxon>Bacillota</taxon>
        <taxon>Bacilli</taxon>
        <taxon>Bacillales</taxon>
        <taxon>Bacillaceae</taxon>
        <taxon>Oceanobacillus</taxon>
    </lineage>
</organism>